<feature type="domain" description="C2H2-type" evidence="3">
    <location>
        <begin position="29"/>
        <end position="57"/>
    </location>
</feature>
<feature type="compositionally biased region" description="Acidic residues" evidence="2">
    <location>
        <begin position="535"/>
        <end position="555"/>
    </location>
</feature>
<dbReference type="Proteomes" id="UP001152888">
    <property type="component" value="Unassembled WGS sequence"/>
</dbReference>
<dbReference type="Gene3D" id="3.30.160.60">
    <property type="entry name" value="Classic Zinc Finger"/>
    <property type="match status" value="1"/>
</dbReference>
<organism evidence="4 5">
    <name type="scientific">Acanthoscelides obtectus</name>
    <name type="common">Bean weevil</name>
    <name type="synonym">Bruchus obtectus</name>
    <dbReference type="NCBI Taxonomy" id="200917"/>
    <lineage>
        <taxon>Eukaryota</taxon>
        <taxon>Metazoa</taxon>
        <taxon>Ecdysozoa</taxon>
        <taxon>Arthropoda</taxon>
        <taxon>Hexapoda</taxon>
        <taxon>Insecta</taxon>
        <taxon>Pterygota</taxon>
        <taxon>Neoptera</taxon>
        <taxon>Endopterygota</taxon>
        <taxon>Coleoptera</taxon>
        <taxon>Polyphaga</taxon>
        <taxon>Cucujiformia</taxon>
        <taxon>Chrysomeloidea</taxon>
        <taxon>Chrysomelidae</taxon>
        <taxon>Bruchinae</taxon>
        <taxon>Bruchini</taxon>
        <taxon>Acanthoscelides</taxon>
    </lineage>
</organism>
<accession>A0A9P0P9P2</accession>
<dbReference type="PROSITE" id="PS50157">
    <property type="entry name" value="ZINC_FINGER_C2H2_2"/>
    <property type="match status" value="2"/>
</dbReference>
<dbReference type="SMART" id="SM00355">
    <property type="entry name" value="ZnF_C2H2"/>
    <property type="match status" value="4"/>
</dbReference>
<name>A0A9P0P9P2_ACAOB</name>
<dbReference type="InterPro" id="IPR052797">
    <property type="entry name" value="RegFact_GeneExpr_CellDeath"/>
</dbReference>
<gene>
    <name evidence="4" type="ORF">ACAOBT_LOCUS9253</name>
</gene>
<evidence type="ECO:0000313" key="5">
    <source>
        <dbReference type="Proteomes" id="UP001152888"/>
    </source>
</evidence>
<comment type="caution">
    <text evidence="4">The sequence shown here is derived from an EMBL/GenBank/DDBJ whole genome shotgun (WGS) entry which is preliminary data.</text>
</comment>
<evidence type="ECO:0000256" key="1">
    <source>
        <dbReference type="PROSITE-ProRule" id="PRU00042"/>
    </source>
</evidence>
<keyword evidence="1" id="KW-0862">Zinc</keyword>
<feature type="compositionally biased region" description="Acidic residues" evidence="2">
    <location>
        <begin position="464"/>
        <end position="482"/>
    </location>
</feature>
<dbReference type="Pfam" id="PF12874">
    <property type="entry name" value="zf-met"/>
    <property type="match status" value="1"/>
</dbReference>
<evidence type="ECO:0000259" key="3">
    <source>
        <dbReference type="PROSITE" id="PS50157"/>
    </source>
</evidence>
<keyword evidence="5" id="KW-1185">Reference proteome</keyword>
<dbReference type="InterPro" id="IPR036236">
    <property type="entry name" value="Znf_C2H2_sf"/>
</dbReference>
<keyword evidence="1" id="KW-0863">Zinc-finger</keyword>
<evidence type="ECO:0000313" key="4">
    <source>
        <dbReference type="EMBL" id="CAH1971067.1"/>
    </source>
</evidence>
<dbReference type="SUPFAM" id="SSF57667">
    <property type="entry name" value="beta-beta-alpha zinc fingers"/>
    <property type="match status" value="1"/>
</dbReference>
<evidence type="ECO:0000256" key="2">
    <source>
        <dbReference type="SAM" id="MobiDB-lite"/>
    </source>
</evidence>
<protein>
    <recommendedName>
        <fullName evidence="3">C2H2-type domain-containing protein</fullName>
    </recommendedName>
</protein>
<reference evidence="4" key="1">
    <citation type="submission" date="2022-03" db="EMBL/GenBank/DDBJ databases">
        <authorList>
            <person name="Sayadi A."/>
        </authorList>
    </citation>
    <scope>NUCLEOTIDE SEQUENCE</scope>
</reference>
<feature type="region of interest" description="Disordered" evidence="2">
    <location>
        <begin position="437"/>
        <end position="564"/>
    </location>
</feature>
<dbReference type="AlphaFoldDB" id="A0A9P0P9P2"/>
<dbReference type="OrthoDB" id="6777076at2759"/>
<feature type="compositionally biased region" description="Basic and acidic residues" evidence="2">
    <location>
        <begin position="483"/>
        <end position="515"/>
    </location>
</feature>
<keyword evidence="1" id="KW-0479">Metal-binding</keyword>
<dbReference type="InterPro" id="IPR013087">
    <property type="entry name" value="Znf_C2H2_type"/>
</dbReference>
<dbReference type="PROSITE" id="PS00028">
    <property type="entry name" value="ZINC_FINGER_C2H2_1"/>
    <property type="match status" value="3"/>
</dbReference>
<proteinExistence type="predicted"/>
<dbReference type="PANTHER" id="PTHR33936">
    <property type="entry name" value="PROTEIN CBG17840"/>
    <property type="match status" value="1"/>
</dbReference>
<sequence length="617" mass="70796">MEHFEEVGKSVSIPAMEDHEEIGKSEFLNKCAKCERVMSNLSNLRRHVKSVHPGEHAYVKSLMLQTGSKSLYSCEPCKKIFTDKFNYARHLKSRVHTDSDRGSCEQTYYFCNLCKRYYSDPYSFKNHVVRKHKRASLCNFEVDENGKSLPEHLTDHEYPKQFFSISRPSETGITSKNSPLLNWKINKCSLCDYSSKRYDVLMHYIKEHKIVIKEANYTFTTIDDFFNWKAIYEKETNSKLIKDYTVHKNDHVYRGYKCHRSGNLISQSRGIKRARTSIKIDGYCPASIKLKSNGTASYDVHVIETHVGHNLDLTQSNTEYVDDPVLSNEEISTKQMEHDVSLKMDFNSITCTDDGWNICSYVTPKELNTVRKVQEDCDCDSRCLDCQGCIHEYVCSCIESSQKQNMCRHIHLVCRYNRNEDNMPTSECIWRDVNASTDAEDDDTMSEEQGTAVDKYPSVKQDNDESEESDLVIIMDEETLNPEDEKSSDSKECRVTEDSYPRSSEEELTTVEEHTGAPSGKKVAHCTPGQGNISDQEDSSLMEPCTDEEEALSDEAESKNTSAKELRARRQLLKQMREQLTQEIAEIKRCVRLAGDPDEVLAIQRCVASIISRLNQS</sequence>
<dbReference type="PANTHER" id="PTHR33936:SF24">
    <property type="entry name" value="C2H2-TYPE DOMAIN-CONTAINING PROTEIN"/>
    <property type="match status" value="1"/>
</dbReference>
<dbReference type="EMBL" id="CAKOFQ010006781">
    <property type="protein sequence ID" value="CAH1971067.1"/>
    <property type="molecule type" value="Genomic_DNA"/>
</dbReference>
<dbReference type="GO" id="GO:0008270">
    <property type="term" value="F:zinc ion binding"/>
    <property type="evidence" value="ECO:0007669"/>
    <property type="project" value="UniProtKB-KW"/>
</dbReference>
<feature type="domain" description="C2H2-type" evidence="3">
    <location>
        <begin position="72"/>
        <end position="101"/>
    </location>
</feature>